<accession>A0A9N9BBY4</accession>
<reference evidence="1" key="1">
    <citation type="submission" date="2021-06" db="EMBL/GenBank/DDBJ databases">
        <authorList>
            <person name="Kallberg Y."/>
            <person name="Tangrot J."/>
            <person name="Rosling A."/>
        </authorList>
    </citation>
    <scope>NUCLEOTIDE SEQUENCE</scope>
    <source>
        <strain evidence="1">IN212</strain>
    </source>
</reference>
<comment type="caution">
    <text evidence="1">The sequence shown here is derived from an EMBL/GenBank/DDBJ whole genome shotgun (WGS) entry which is preliminary data.</text>
</comment>
<sequence length="361" mass="40618">MEDKLIIATLEVDVDSPILNIKHTFPPFEVECTITTTTILEVEEASSNLEVGITSSVLEVEKTSSGLEVDVISYSLSYALEVNKTPTSLEVKVISPSLTCAKFAFPVSAFQYTETTSPIYTYQPSEVTPLNFIQQYIDVASPSNYQYNLQKGDVFDDWSSVNSTQSVESFNSIIKKSLNSASILYNVEKIIKKRLDDESQYNKLILEIDTVNDAFIEDVSDESQITLKSLLNGVKLEHNDVIRHATPLRNQFEIAFSVFKTAINIVLEVKSDEELIQMLKNFIIIKWQAKVSTRHDSNNSCNDNTKNELDKVVPLQQQLISQITEPKVVKIHSAPSKKKIKSFAEVLKKRADVQESNYGET</sequence>
<organism evidence="1 2">
    <name type="scientific">Racocetra fulgida</name>
    <dbReference type="NCBI Taxonomy" id="60492"/>
    <lineage>
        <taxon>Eukaryota</taxon>
        <taxon>Fungi</taxon>
        <taxon>Fungi incertae sedis</taxon>
        <taxon>Mucoromycota</taxon>
        <taxon>Glomeromycotina</taxon>
        <taxon>Glomeromycetes</taxon>
        <taxon>Diversisporales</taxon>
        <taxon>Gigasporaceae</taxon>
        <taxon>Racocetra</taxon>
    </lineage>
</organism>
<name>A0A9N9BBY4_9GLOM</name>
<keyword evidence="2" id="KW-1185">Reference proteome</keyword>
<proteinExistence type="predicted"/>
<protein>
    <submittedName>
        <fullName evidence="1">14377_t:CDS:1</fullName>
    </submittedName>
</protein>
<evidence type="ECO:0000313" key="1">
    <source>
        <dbReference type="EMBL" id="CAG8558183.1"/>
    </source>
</evidence>
<dbReference type="AlphaFoldDB" id="A0A9N9BBY4"/>
<dbReference type="OrthoDB" id="2367483at2759"/>
<evidence type="ECO:0000313" key="2">
    <source>
        <dbReference type="Proteomes" id="UP000789396"/>
    </source>
</evidence>
<feature type="non-terminal residue" evidence="1">
    <location>
        <position position="361"/>
    </location>
</feature>
<dbReference type="Proteomes" id="UP000789396">
    <property type="component" value="Unassembled WGS sequence"/>
</dbReference>
<dbReference type="EMBL" id="CAJVPZ010005198">
    <property type="protein sequence ID" value="CAG8558183.1"/>
    <property type="molecule type" value="Genomic_DNA"/>
</dbReference>
<gene>
    <name evidence="1" type="ORF">RFULGI_LOCUS4947</name>
</gene>